<proteinExistence type="predicted"/>
<dbReference type="EMBL" id="LAZR01011707">
    <property type="protein sequence ID" value="KKM60287.1"/>
    <property type="molecule type" value="Genomic_DNA"/>
</dbReference>
<dbReference type="AlphaFoldDB" id="A0A0F9LT80"/>
<organism evidence="1">
    <name type="scientific">marine sediment metagenome</name>
    <dbReference type="NCBI Taxonomy" id="412755"/>
    <lineage>
        <taxon>unclassified sequences</taxon>
        <taxon>metagenomes</taxon>
        <taxon>ecological metagenomes</taxon>
    </lineage>
</organism>
<name>A0A0F9LT80_9ZZZZ</name>
<comment type="caution">
    <text evidence="1">The sequence shown here is derived from an EMBL/GenBank/DDBJ whole genome shotgun (WGS) entry which is preliminary data.</text>
</comment>
<accession>A0A0F9LT80</accession>
<evidence type="ECO:0000313" key="1">
    <source>
        <dbReference type="EMBL" id="KKM60287.1"/>
    </source>
</evidence>
<gene>
    <name evidence="1" type="ORF">LCGC14_1543320</name>
</gene>
<protein>
    <submittedName>
        <fullName evidence="1">Uncharacterized protein</fullName>
    </submittedName>
</protein>
<sequence length="228" mass="27185">MPLSIDEITDGVFHIQTESQYEIASAFMRVQEFYESPFKEIRGHFFTHEQYMDVYAYGSDRSGSDEITFSYFEDWVGFNIPGNAFNKWVKLFSKYELWEKEENLINLVYDNLKKKTDNFYVIGTYSTASVIDHELSHAWYYLDPAYKRTMLSLLRKLPKRIKKQCAQHLKKEGYTSRVYNDEIIAYLSTNPMTRTAEMFGDKEVPWEKVLEFQLTFKEFKDEKIDEDN</sequence>
<reference evidence="1" key="1">
    <citation type="journal article" date="2015" name="Nature">
        <title>Complex archaea that bridge the gap between prokaryotes and eukaryotes.</title>
        <authorList>
            <person name="Spang A."/>
            <person name="Saw J.H."/>
            <person name="Jorgensen S.L."/>
            <person name="Zaremba-Niedzwiedzka K."/>
            <person name="Martijn J."/>
            <person name="Lind A.E."/>
            <person name="van Eijk R."/>
            <person name="Schleper C."/>
            <person name="Guy L."/>
            <person name="Ettema T.J."/>
        </authorList>
    </citation>
    <scope>NUCLEOTIDE SEQUENCE</scope>
</reference>